<feature type="transmembrane region" description="Helical" evidence="5">
    <location>
        <begin position="362"/>
        <end position="385"/>
    </location>
</feature>
<feature type="transmembrane region" description="Helical" evidence="5">
    <location>
        <begin position="128"/>
        <end position="146"/>
    </location>
</feature>
<dbReference type="EMBL" id="BAABIK010000012">
    <property type="protein sequence ID" value="GAA4941716.1"/>
    <property type="molecule type" value="Genomic_DNA"/>
</dbReference>
<comment type="catalytic activity">
    <reaction evidence="5">
        <text>a quinone + NADH + 5 H(+)(in) = a quinol + NAD(+) + 4 H(+)(out)</text>
        <dbReference type="Rhea" id="RHEA:57888"/>
        <dbReference type="ChEBI" id="CHEBI:15378"/>
        <dbReference type="ChEBI" id="CHEBI:24646"/>
        <dbReference type="ChEBI" id="CHEBI:57540"/>
        <dbReference type="ChEBI" id="CHEBI:57945"/>
        <dbReference type="ChEBI" id="CHEBI:132124"/>
    </reaction>
</comment>
<evidence type="ECO:0000256" key="5">
    <source>
        <dbReference type="HAMAP-Rule" id="MF_00445"/>
    </source>
</evidence>
<dbReference type="HAMAP" id="MF_00445">
    <property type="entry name" value="NDH1_NuoN_1"/>
    <property type="match status" value="1"/>
</dbReference>
<name>A0ABP9GJN3_9ACTN</name>
<comment type="function">
    <text evidence="5">NDH-1 shuttles electrons from NADH, via FMN and iron-sulfur (Fe-S) centers, to quinones in the respiratory chain. The immediate electron acceptor for the enzyme in this species is believed to be a menaquinone. Couples the redox reaction to proton translocation (for every two electrons transferred, four hydrogen ions are translocated across the cytoplasmic membrane), and thus conserves the redox energy in a proton gradient.</text>
</comment>
<sequence>MTTTTLIALAPEAALALAAVAGLLLGSWLPRRHQWAVRALALAAVAAGLVATGFAAANPAHTAASGSYAVDIGLHAARAAVLAGTGLVVLAASDGLAGDRRESEAYVLLLLSAAGALVMAGANGLLVLVMGYLLASVPLYAMVAFAKDARGTEAGLKFFLLGALFSVVLLGGTTVLLAAGGATGYPLLAAGLPDAPPAAAAVGAVAVLAALLFKAGAVPAHFWVPDATEGAPAPVAAFITTVPKIGALVAVYRLGAALPLEAAGNWSLLVAAVSAATMVLGNLAAFAQDGVRRLLAYSTVGQVGFLLMAVAAYGRAQEALPALLYYLAAYTLANVGAFAAVCALPRAERLGQWRGLFGRRPWLALSLVVCLLGLVGTPPTAVFVGKLTVFTAAFDAGLVWLVVLAAATTAASLFYYLRLILPLFRPPEEGDADAAASGPAGRWGSAVAVAAAALSLLLGVAAGPVLDWLDSGVLAG</sequence>
<comment type="similarity">
    <text evidence="5">Belongs to the complex I subunit 2 family.</text>
</comment>
<protein>
    <recommendedName>
        <fullName evidence="5">NADH-quinone oxidoreductase subunit N</fullName>
        <ecNumber evidence="5">7.1.1.-</ecNumber>
    </recommendedName>
    <alternativeName>
        <fullName evidence="5">NADH dehydrogenase I subunit N</fullName>
    </alternativeName>
    <alternativeName>
        <fullName evidence="5">NDH-1 subunit N</fullName>
    </alternativeName>
</protein>
<dbReference type="EC" id="7.1.1.-" evidence="5"/>
<keyword evidence="5" id="KW-0813">Transport</keyword>
<feature type="domain" description="NADH:quinone oxidoreductase/Mrp antiporter transmembrane" evidence="7">
    <location>
        <begin position="122"/>
        <end position="408"/>
    </location>
</feature>
<dbReference type="InterPro" id="IPR010096">
    <property type="entry name" value="NADH-Q_OxRdtase_suN/2"/>
</dbReference>
<evidence type="ECO:0000256" key="6">
    <source>
        <dbReference type="RuleBase" id="RU000320"/>
    </source>
</evidence>
<feature type="transmembrane region" description="Helical" evidence="5">
    <location>
        <begin position="266"/>
        <end position="287"/>
    </location>
</feature>
<keyword evidence="9" id="KW-1185">Reference proteome</keyword>
<evidence type="ECO:0000256" key="4">
    <source>
        <dbReference type="ARBA" id="ARBA00023136"/>
    </source>
</evidence>
<comment type="caution">
    <text evidence="8">The sequence shown here is derived from an EMBL/GenBank/DDBJ whole genome shotgun (WGS) entry which is preliminary data.</text>
</comment>
<dbReference type="RefSeq" id="WP_345556695.1">
    <property type="nucleotide sequence ID" value="NZ_BAABIK010000012.1"/>
</dbReference>
<evidence type="ECO:0000256" key="1">
    <source>
        <dbReference type="ARBA" id="ARBA00004127"/>
    </source>
</evidence>
<evidence type="ECO:0000313" key="9">
    <source>
        <dbReference type="Proteomes" id="UP001499993"/>
    </source>
</evidence>
<feature type="transmembrane region" description="Helical" evidence="5">
    <location>
        <begin position="322"/>
        <end position="341"/>
    </location>
</feature>
<evidence type="ECO:0000256" key="3">
    <source>
        <dbReference type="ARBA" id="ARBA00022989"/>
    </source>
</evidence>
<feature type="transmembrane region" description="Helical" evidence="5">
    <location>
        <begin position="105"/>
        <end position="122"/>
    </location>
</feature>
<feature type="transmembrane region" description="Helical" evidence="5">
    <location>
        <begin position="199"/>
        <end position="223"/>
    </location>
</feature>
<keyword evidence="3 5" id="KW-1133">Transmembrane helix</keyword>
<feature type="transmembrane region" description="Helical" evidence="5">
    <location>
        <begin position="446"/>
        <end position="466"/>
    </location>
</feature>
<organism evidence="8 9">
    <name type="scientific">Streptomonospora halophila</name>
    <dbReference type="NCBI Taxonomy" id="427369"/>
    <lineage>
        <taxon>Bacteria</taxon>
        <taxon>Bacillati</taxon>
        <taxon>Actinomycetota</taxon>
        <taxon>Actinomycetes</taxon>
        <taxon>Streptosporangiales</taxon>
        <taxon>Nocardiopsidaceae</taxon>
        <taxon>Streptomonospora</taxon>
    </lineage>
</organism>
<comment type="subunit">
    <text evidence="5">NDH-1 is composed of 14 different subunits. Subunits NuoA, H, J, K, L, M, N constitute the membrane sector of the complex.</text>
</comment>
<reference evidence="9" key="1">
    <citation type="journal article" date="2019" name="Int. J. Syst. Evol. Microbiol.">
        <title>The Global Catalogue of Microorganisms (GCM) 10K type strain sequencing project: providing services to taxonomists for standard genome sequencing and annotation.</title>
        <authorList>
            <consortium name="The Broad Institute Genomics Platform"/>
            <consortium name="The Broad Institute Genome Sequencing Center for Infectious Disease"/>
            <person name="Wu L."/>
            <person name="Ma J."/>
        </authorList>
    </citation>
    <scope>NUCLEOTIDE SEQUENCE [LARGE SCALE GENOMIC DNA]</scope>
    <source>
        <strain evidence="9">JCM 18123</strain>
    </source>
</reference>
<keyword evidence="2 5" id="KW-0812">Transmembrane</keyword>
<evidence type="ECO:0000256" key="2">
    <source>
        <dbReference type="ARBA" id="ARBA00022692"/>
    </source>
</evidence>
<feature type="transmembrane region" description="Helical" evidence="5">
    <location>
        <begin position="6"/>
        <end position="28"/>
    </location>
</feature>
<keyword evidence="4 5" id="KW-0472">Membrane</keyword>
<dbReference type="Pfam" id="PF00361">
    <property type="entry name" value="Proton_antipo_M"/>
    <property type="match status" value="1"/>
</dbReference>
<feature type="transmembrane region" description="Helical" evidence="5">
    <location>
        <begin position="158"/>
        <end position="179"/>
    </location>
</feature>
<dbReference type="InterPro" id="IPR001750">
    <property type="entry name" value="ND/Mrp_TM"/>
</dbReference>
<proteinExistence type="inferred from homology"/>
<feature type="transmembrane region" description="Helical" evidence="5">
    <location>
        <begin position="76"/>
        <end position="93"/>
    </location>
</feature>
<dbReference type="Proteomes" id="UP001499993">
    <property type="component" value="Unassembled WGS sequence"/>
</dbReference>
<feature type="transmembrane region" description="Helical" evidence="5">
    <location>
        <begin position="397"/>
        <end position="417"/>
    </location>
</feature>
<gene>
    <name evidence="5" type="primary">nuoN</name>
    <name evidence="8" type="ORF">GCM10023224_24790</name>
</gene>
<comment type="subcellular location">
    <subcellularLocation>
        <location evidence="5">Cell membrane</location>
        <topology evidence="5">Multi-pass membrane protein</topology>
    </subcellularLocation>
    <subcellularLocation>
        <location evidence="1">Endomembrane system</location>
        <topology evidence="1">Multi-pass membrane protein</topology>
    </subcellularLocation>
    <subcellularLocation>
        <location evidence="6">Membrane</location>
        <topology evidence="6">Multi-pass membrane protein</topology>
    </subcellularLocation>
</comment>
<dbReference type="PANTHER" id="PTHR22773">
    <property type="entry name" value="NADH DEHYDROGENASE"/>
    <property type="match status" value="1"/>
</dbReference>
<accession>A0ABP9GJN3</accession>
<feature type="transmembrane region" description="Helical" evidence="5">
    <location>
        <begin position="35"/>
        <end position="56"/>
    </location>
</feature>
<feature type="transmembrane region" description="Helical" evidence="5">
    <location>
        <begin position="235"/>
        <end position="254"/>
    </location>
</feature>
<keyword evidence="5" id="KW-0874">Quinone</keyword>
<keyword evidence="5" id="KW-1003">Cell membrane</keyword>
<evidence type="ECO:0000259" key="7">
    <source>
        <dbReference type="Pfam" id="PF00361"/>
    </source>
</evidence>
<keyword evidence="5" id="KW-1278">Translocase</keyword>
<feature type="transmembrane region" description="Helical" evidence="5">
    <location>
        <begin position="294"/>
        <end position="316"/>
    </location>
</feature>
<keyword evidence="5" id="KW-0520">NAD</keyword>
<evidence type="ECO:0000313" key="8">
    <source>
        <dbReference type="EMBL" id="GAA4941716.1"/>
    </source>
</evidence>